<keyword evidence="2" id="KW-1185">Reference proteome</keyword>
<sequence>MEKSLFSQLFHNAYGLEDFTTEILAGVLRSNQALLDGFVNKVLGIKGRHFSVKTQRTYRDLNVDMVFSNNKTLCFLENTVQAVVTEQLADLEKCEEILLAQQAEYPNIYLRYCSKYYDTQPIKRIDFAQCRWADIGTFFKSYSDNPLVSAFLDFLEENNMKGITALTTDDLIAISTLNETLRKMDECMDSVAAKFTMLFGYPSRGAPQNTLERLKMLVELNSYRMMKQDILLGGGGWSEITLCFDYEKLTGTSTHLAVWYWCDNSHNQYQLLKDLFRQNKHLFSTQGGFLFEERPMGMRIILQKPLSAFDDNSNQLQAIHNWFVKTLEIFRKFADETPKLNWNIPI</sequence>
<reference evidence="1 2" key="1">
    <citation type="journal article" date="2016" name="Front. Microbiol.">
        <title>Single-Cell (Meta-)Genomics of a Dimorphic Candidatus Thiomargarita nelsonii Reveals Genomic Plasticity.</title>
        <authorList>
            <person name="Flood B.E."/>
            <person name="Fliss P."/>
            <person name="Jones D.S."/>
            <person name="Dick G.J."/>
            <person name="Jain S."/>
            <person name="Kaster A.K."/>
            <person name="Winkel M."/>
            <person name="Mussmann M."/>
            <person name="Bailey J."/>
        </authorList>
    </citation>
    <scope>NUCLEOTIDE SEQUENCE [LARGE SCALE GENOMIC DNA]</scope>
    <source>
        <strain evidence="1">Hydrate Ridge</strain>
    </source>
</reference>
<dbReference type="EMBL" id="JSZA02000195">
    <property type="protein sequence ID" value="KHD07791.1"/>
    <property type="molecule type" value="Genomic_DNA"/>
</dbReference>
<proteinExistence type="predicted"/>
<evidence type="ECO:0000313" key="2">
    <source>
        <dbReference type="Proteomes" id="UP000030428"/>
    </source>
</evidence>
<protein>
    <submittedName>
        <fullName evidence="1">Uncharacterized protein</fullName>
    </submittedName>
</protein>
<gene>
    <name evidence="1" type="ORF">PN36_28990</name>
</gene>
<organism evidence="1 2">
    <name type="scientific">Candidatus Thiomargarita nelsonii</name>
    <dbReference type="NCBI Taxonomy" id="1003181"/>
    <lineage>
        <taxon>Bacteria</taxon>
        <taxon>Pseudomonadati</taxon>
        <taxon>Pseudomonadota</taxon>
        <taxon>Gammaproteobacteria</taxon>
        <taxon>Thiotrichales</taxon>
        <taxon>Thiotrichaceae</taxon>
        <taxon>Thiomargarita</taxon>
    </lineage>
</organism>
<dbReference type="Proteomes" id="UP000030428">
    <property type="component" value="Unassembled WGS sequence"/>
</dbReference>
<name>A0A0A6RV96_9GAMM</name>
<dbReference type="AlphaFoldDB" id="A0A0A6RV96"/>
<evidence type="ECO:0000313" key="1">
    <source>
        <dbReference type="EMBL" id="KHD07791.1"/>
    </source>
</evidence>
<accession>A0A0A6RV96</accession>
<comment type="caution">
    <text evidence="1">The sequence shown here is derived from an EMBL/GenBank/DDBJ whole genome shotgun (WGS) entry which is preliminary data.</text>
</comment>